<keyword evidence="1" id="KW-0472">Membrane</keyword>
<dbReference type="KEGG" id="ote:Oter_2101"/>
<evidence type="ECO:0000256" key="1">
    <source>
        <dbReference type="SAM" id="Phobius"/>
    </source>
</evidence>
<reference evidence="2 3" key="1">
    <citation type="journal article" date="2011" name="J. Bacteriol.">
        <title>Genome sequence of the verrucomicrobium Opitutus terrae PB90-1, an abundant inhabitant of rice paddy soil ecosystems.</title>
        <authorList>
            <person name="van Passel M.W."/>
            <person name="Kant R."/>
            <person name="Palva A."/>
            <person name="Copeland A."/>
            <person name="Lucas S."/>
            <person name="Lapidus A."/>
            <person name="Glavina del Rio T."/>
            <person name="Pitluck S."/>
            <person name="Goltsman E."/>
            <person name="Clum A."/>
            <person name="Sun H."/>
            <person name="Schmutz J."/>
            <person name="Larimer F.W."/>
            <person name="Land M.L."/>
            <person name="Hauser L."/>
            <person name="Kyrpides N."/>
            <person name="Mikhailova N."/>
            <person name="Richardson P.P."/>
            <person name="Janssen P.H."/>
            <person name="de Vos W.M."/>
            <person name="Smidt H."/>
        </authorList>
    </citation>
    <scope>NUCLEOTIDE SEQUENCE [LARGE SCALE GENOMIC DNA]</scope>
    <source>
        <strain evidence="3">DSM 11246 / JCM 15787 / PB90-1</strain>
    </source>
</reference>
<evidence type="ECO:0000313" key="2">
    <source>
        <dbReference type="EMBL" id="ACB75384.1"/>
    </source>
</evidence>
<dbReference type="Proteomes" id="UP000007013">
    <property type="component" value="Chromosome"/>
</dbReference>
<dbReference type="OrthoDB" id="9898085at2"/>
<sequence length="89" mass="9754">MKPETDAWFALNEHAARLLRPGFAERTLRAARAVAPTFASQCLLSAATATVCLVVIFFVHARVTADETARNLAGWEQIAAETEQLSLLR</sequence>
<name>B1ZMV6_OPITP</name>
<accession>B1ZMV6</accession>
<dbReference type="RefSeq" id="WP_012374921.1">
    <property type="nucleotide sequence ID" value="NC_010571.1"/>
</dbReference>
<dbReference type="AlphaFoldDB" id="B1ZMV6"/>
<gene>
    <name evidence="2" type="ordered locus">Oter_2101</name>
</gene>
<proteinExistence type="predicted"/>
<organism evidence="2 3">
    <name type="scientific">Opitutus terrae (strain DSM 11246 / JCM 15787 / PB90-1)</name>
    <dbReference type="NCBI Taxonomy" id="452637"/>
    <lineage>
        <taxon>Bacteria</taxon>
        <taxon>Pseudomonadati</taxon>
        <taxon>Verrucomicrobiota</taxon>
        <taxon>Opitutia</taxon>
        <taxon>Opitutales</taxon>
        <taxon>Opitutaceae</taxon>
        <taxon>Opitutus</taxon>
    </lineage>
</organism>
<dbReference type="STRING" id="452637.Oter_2101"/>
<protein>
    <submittedName>
        <fullName evidence="2">Uncharacterized protein</fullName>
    </submittedName>
</protein>
<evidence type="ECO:0000313" key="3">
    <source>
        <dbReference type="Proteomes" id="UP000007013"/>
    </source>
</evidence>
<keyword evidence="1" id="KW-1133">Transmembrane helix</keyword>
<dbReference type="EMBL" id="CP001032">
    <property type="protein sequence ID" value="ACB75384.1"/>
    <property type="molecule type" value="Genomic_DNA"/>
</dbReference>
<dbReference type="HOGENOM" id="CLU_2451739_0_0_0"/>
<keyword evidence="3" id="KW-1185">Reference proteome</keyword>
<feature type="transmembrane region" description="Helical" evidence="1">
    <location>
        <begin position="38"/>
        <end position="61"/>
    </location>
</feature>
<keyword evidence="1" id="KW-0812">Transmembrane</keyword>